<dbReference type="Proteomes" id="UP000280881">
    <property type="component" value="Unassembled WGS sequence"/>
</dbReference>
<organism evidence="8 9">
    <name type="scientific">Thermovibrio guaymasensis</name>
    <dbReference type="NCBI Taxonomy" id="240167"/>
    <lineage>
        <taxon>Bacteria</taxon>
        <taxon>Pseudomonadati</taxon>
        <taxon>Aquificota</taxon>
        <taxon>Aquificia</taxon>
        <taxon>Desulfurobacteriales</taxon>
        <taxon>Desulfurobacteriaceae</taxon>
        <taxon>Thermovibrio</taxon>
    </lineage>
</organism>
<feature type="domain" description="BPL/LPL catalytic" evidence="7">
    <location>
        <begin position="1"/>
        <end position="166"/>
    </location>
</feature>
<dbReference type="Gene3D" id="2.30.30.100">
    <property type="match status" value="1"/>
</dbReference>
<evidence type="ECO:0000256" key="2">
    <source>
        <dbReference type="ARBA" id="ARBA00022741"/>
    </source>
</evidence>
<dbReference type="Gene3D" id="3.30.930.10">
    <property type="entry name" value="Bira Bifunctional Protein, Domain 2"/>
    <property type="match status" value="1"/>
</dbReference>
<sequence>MKILYFEELPSTNDYLKSVPFEPFLGVVALSQTAGRGRRGKSWLSEREKGLYFSLLFPPLKENLTLAGLAFGYATYLALKELSPDFYLKWPNDVYINGKKVAGVLPEILKDRLIVGVGINLLYAEEELSSLSVPATSLKAQGIEFNYDLLVSNLYNQLVEHYHLLDRGFFKVDEFEKACPLVGSPVKVIEGEKVYNAFALGVDREGALIVETSEGIKRLFSAEVSVREVR</sequence>
<dbReference type="Pfam" id="PF03099">
    <property type="entry name" value="BPL_LplA_LipB"/>
    <property type="match status" value="1"/>
</dbReference>
<dbReference type="GO" id="GO:0005524">
    <property type="term" value="F:ATP binding"/>
    <property type="evidence" value="ECO:0007669"/>
    <property type="project" value="UniProtKB-KW"/>
</dbReference>
<keyword evidence="9" id="KW-1185">Reference proteome</keyword>
<evidence type="ECO:0000256" key="4">
    <source>
        <dbReference type="ARBA" id="ARBA00023267"/>
    </source>
</evidence>
<keyword evidence="1 8" id="KW-0436">Ligase</keyword>
<reference evidence="8 9" key="1">
    <citation type="submission" date="2018-10" db="EMBL/GenBank/DDBJ databases">
        <title>Genomic Encyclopedia of Type Strains, Phase IV (KMG-IV): sequencing the most valuable type-strain genomes for metagenomic binning, comparative biology and taxonomic classification.</title>
        <authorList>
            <person name="Goeker M."/>
        </authorList>
    </citation>
    <scope>NUCLEOTIDE SEQUENCE [LARGE SCALE GENOMIC DNA]</scope>
    <source>
        <strain evidence="8 9">DSM 15521</strain>
    </source>
</reference>
<dbReference type="InterPro" id="IPR004143">
    <property type="entry name" value="BPL_LPL_catalytic"/>
</dbReference>
<protein>
    <recommendedName>
        <fullName evidence="5">biotin--[biotin carboxyl-carrier protein] ligase</fullName>
        <ecNumber evidence="5">6.3.4.15</ecNumber>
    </recommendedName>
</protein>
<dbReference type="InterPro" id="IPR045864">
    <property type="entry name" value="aa-tRNA-synth_II/BPL/LPL"/>
</dbReference>
<dbReference type="SUPFAM" id="SSF50037">
    <property type="entry name" value="C-terminal domain of transcriptional repressors"/>
    <property type="match status" value="1"/>
</dbReference>
<gene>
    <name evidence="8" type="ORF">C7457_0726</name>
</gene>
<dbReference type="GO" id="GO:0004077">
    <property type="term" value="F:biotin--[biotin carboxyl-carrier protein] ligase activity"/>
    <property type="evidence" value="ECO:0007669"/>
    <property type="project" value="UniProtKB-EC"/>
</dbReference>
<keyword evidence="4" id="KW-0092">Biotin</keyword>
<dbReference type="InterPro" id="IPR003142">
    <property type="entry name" value="BPL_C"/>
</dbReference>
<dbReference type="CDD" id="cd16442">
    <property type="entry name" value="BPL"/>
    <property type="match status" value="1"/>
</dbReference>
<dbReference type="OrthoDB" id="9807064at2"/>
<evidence type="ECO:0000256" key="1">
    <source>
        <dbReference type="ARBA" id="ARBA00022598"/>
    </source>
</evidence>
<keyword evidence="2" id="KW-0547">Nucleotide-binding</keyword>
<name>A0A420W998_9BACT</name>
<evidence type="ECO:0000313" key="9">
    <source>
        <dbReference type="Proteomes" id="UP000280881"/>
    </source>
</evidence>
<keyword evidence="3" id="KW-0067">ATP-binding</keyword>
<evidence type="ECO:0000256" key="6">
    <source>
        <dbReference type="ARBA" id="ARBA00047846"/>
    </source>
</evidence>
<accession>A0A420W998</accession>
<dbReference type="AlphaFoldDB" id="A0A420W998"/>
<dbReference type="PANTHER" id="PTHR12835">
    <property type="entry name" value="BIOTIN PROTEIN LIGASE"/>
    <property type="match status" value="1"/>
</dbReference>
<dbReference type="EC" id="6.3.4.15" evidence="5"/>
<dbReference type="Pfam" id="PF02237">
    <property type="entry name" value="BPL_C"/>
    <property type="match status" value="1"/>
</dbReference>
<dbReference type="InterPro" id="IPR008988">
    <property type="entry name" value="Transcriptional_repressor_C"/>
</dbReference>
<proteinExistence type="predicted"/>
<dbReference type="PANTHER" id="PTHR12835:SF5">
    <property type="entry name" value="BIOTIN--PROTEIN LIGASE"/>
    <property type="match status" value="1"/>
</dbReference>
<dbReference type="GO" id="GO:0005737">
    <property type="term" value="C:cytoplasm"/>
    <property type="evidence" value="ECO:0007669"/>
    <property type="project" value="TreeGrafter"/>
</dbReference>
<evidence type="ECO:0000313" key="8">
    <source>
        <dbReference type="EMBL" id="RKQ63842.1"/>
    </source>
</evidence>
<dbReference type="PROSITE" id="PS51733">
    <property type="entry name" value="BPL_LPL_CATALYTIC"/>
    <property type="match status" value="1"/>
</dbReference>
<evidence type="ECO:0000256" key="3">
    <source>
        <dbReference type="ARBA" id="ARBA00022840"/>
    </source>
</evidence>
<dbReference type="NCBIfam" id="TIGR00121">
    <property type="entry name" value="birA_ligase"/>
    <property type="match status" value="1"/>
</dbReference>
<evidence type="ECO:0000259" key="7">
    <source>
        <dbReference type="PROSITE" id="PS51733"/>
    </source>
</evidence>
<comment type="catalytic activity">
    <reaction evidence="6">
        <text>biotin + L-lysyl-[protein] + ATP = N(6)-biotinyl-L-lysyl-[protein] + AMP + diphosphate + H(+)</text>
        <dbReference type="Rhea" id="RHEA:11756"/>
        <dbReference type="Rhea" id="RHEA-COMP:9752"/>
        <dbReference type="Rhea" id="RHEA-COMP:10505"/>
        <dbReference type="ChEBI" id="CHEBI:15378"/>
        <dbReference type="ChEBI" id="CHEBI:29969"/>
        <dbReference type="ChEBI" id="CHEBI:30616"/>
        <dbReference type="ChEBI" id="CHEBI:33019"/>
        <dbReference type="ChEBI" id="CHEBI:57586"/>
        <dbReference type="ChEBI" id="CHEBI:83144"/>
        <dbReference type="ChEBI" id="CHEBI:456215"/>
        <dbReference type="EC" id="6.3.4.15"/>
    </reaction>
</comment>
<dbReference type="InterPro" id="IPR004408">
    <property type="entry name" value="Biotin_CoA_COase_ligase"/>
</dbReference>
<comment type="caution">
    <text evidence="8">The sequence shown here is derived from an EMBL/GenBank/DDBJ whole genome shotgun (WGS) entry which is preliminary data.</text>
</comment>
<dbReference type="SUPFAM" id="SSF55681">
    <property type="entry name" value="Class II aaRS and biotin synthetases"/>
    <property type="match status" value="1"/>
</dbReference>
<dbReference type="RefSeq" id="WP_121170083.1">
    <property type="nucleotide sequence ID" value="NZ_RBIE01000001.1"/>
</dbReference>
<evidence type="ECO:0000256" key="5">
    <source>
        <dbReference type="ARBA" id="ARBA00024227"/>
    </source>
</evidence>
<dbReference type="EMBL" id="RBIE01000001">
    <property type="protein sequence ID" value="RKQ63842.1"/>
    <property type="molecule type" value="Genomic_DNA"/>
</dbReference>